<name>A0A0E9XS18_ANGAN</name>
<dbReference type="AlphaFoldDB" id="A0A0E9XS18"/>
<protein>
    <submittedName>
        <fullName evidence="1">Uncharacterized protein</fullName>
    </submittedName>
</protein>
<sequence>MNNLFTASATHSQATCLALFVNPLFSPPNNTCCLSSISSTIAVLSSSKKFAYLFWSMVIPD</sequence>
<proteinExistence type="predicted"/>
<organism evidence="1">
    <name type="scientific">Anguilla anguilla</name>
    <name type="common">European freshwater eel</name>
    <name type="synonym">Muraena anguilla</name>
    <dbReference type="NCBI Taxonomy" id="7936"/>
    <lineage>
        <taxon>Eukaryota</taxon>
        <taxon>Metazoa</taxon>
        <taxon>Chordata</taxon>
        <taxon>Craniata</taxon>
        <taxon>Vertebrata</taxon>
        <taxon>Euteleostomi</taxon>
        <taxon>Actinopterygii</taxon>
        <taxon>Neopterygii</taxon>
        <taxon>Teleostei</taxon>
        <taxon>Anguilliformes</taxon>
        <taxon>Anguillidae</taxon>
        <taxon>Anguilla</taxon>
    </lineage>
</organism>
<dbReference type="EMBL" id="GBXM01003153">
    <property type="protein sequence ID" value="JAI05425.1"/>
    <property type="molecule type" value="Transcribed_RNA"/>
</dbReference>
<evidence type="ECO:0000313" key="1">
    <source>
        <dbReference type="EMBL" id="JAI05425.1"/>
    </source>
</evidence>
<reference evidence="1" key="1">
    <citation type="submission" date="2014-11" db="EMBL/GenBank/DDBJ databases">
        <authorList>
            <person name="Amaro Gonzalez C."/>
        </authorList>
    </citation>
    <scope>NUCLEOTIDE SEQUENCE</scope>
</reference>
<reference evidence="1" key="2">
    <citation type="journal article" date="2015" name="Fish Shellfish Immunol.">
        <title>Early steps in the European eel (Anguilla anguilla)-Vibrio vulnificus interaction in the gills: Role of the RtxA13 toxin.</title>
        <authorList>
            <person name="Callol A."/>
            <person name="Pajuelo D."/>
            <person name="Ebbesson L."/>
            <person name="Teles M."/>
            <person name="MacKenzie S."/>
            <person name="Amaro C."/>
        </authorList>
    </citation>
    <scope>NUCLEOTIDE SEQUENCE</scope>
</reference>
<accession>A0A0E9XS18</accession>